<dbReference type="GO" id="GO:0009103">
    <property type="term" value="P:lipopolysaccharide biosynthetic process"/>
    <property type="evidence" value="ECO:0007669"/>
    <property type="project" value="UniProtKB-KW"/>
</dbReference>
<feature type="transmembrane region" description="Helical" evidence="11">
    <location>
        <begin position="6"/>
        <end position="22"/>
    </location>
</feature>
<proteinExistence type="predicted"/>
<sequence length="103" mass="11012">MNPWIFVAGVVFSTVCADLLQSHGMRRGGANWKVPLSFVFLATSFFSFTQLLAVADLSFSVPATAASIVLETILAKLVLKENVDLRRCLGAGLVAAGVFLLSH</sequence>
<dbReference type="PANTHER" id="PTHR30561">
    <property type="entry name" value="SMR FAMILY PROTON-DEPENDENT DRUG EFFLUX TRANSPORTER SUGE"/>
    <property type="match status" value="1"/>
</dbReference>
<dbReference type="InterPro" id="IPR000390">
    <property type="entry name" value="Small_drug/metabolite_transptr"/>
</dbReference>
<organism evidence="13 14">
    <name type="scientific">Paludibaculum fermentans</name>
    <dbReference type="NCBI Taxonomy" id="1473598"/>
    <lineage>
        <taxon>Bacteria</taxon>
        <taxon>Pseudomonadati</taxon>
        <taxon>Acidobacteriota</taxon>
        <taxon>Terriglobia</taxon>
        <taxon>Bryobacterales</taxon>
        <taxon>Bryobacteraceae</taxon>
        <taxon>Paludibaculum</taxon>
    </lineage>
</organism>
<keyword evidence="4" id="KW-0997">Cell inner membrane</keyword>
<evidence type="ECO:0000256" key="9">
    <source>
        <dbReference type="ARBA" id="ARBA00023098"/>
    </source>
</evidence>
<evidence type="ECO:0000313" key="13">
    <source>
        <dbReference type="EMBL" id="QOY86936.1"/>
    </source>
</evidence>
<protein>
    <submittedName>
        <fullName evidence="13">EamA family transporter</fullName>
    </submittedName>
</protein>
<keyword evidence="10 11" id="KW-0472">Membrane</keyword>
<feature type="domain" description="EamA" evidence="12">
    <location>
        <begin position="7"/>
        <end position="102"/>
    </location>
</feature>
<name>A0A7S7NNL3_PALFE</name>
<dbReference type="Gene3D" id="1.10.3730.20">
    <property type="match status" value="1"/>
</dbReference>
<keyword evidence="8 11" id="KW-1133">Transmembrane helix</keyword>
<keyword evidence="3" id="KW-0444">Lipid biosynthesis</keyword>
<dbReference type="RefSeq" id="WP_194448605.1">
    <property type="nucleotide sequence ID" value="NZ_CP063849.1"/>
</dbReference>
<comment type="subcellular location">
    <subcellularLocation>
        <location evidence="1">Cell membrane</location>
        <topology evidence="1">Multi-pass membrane protein</topology>
    </subcellularLocation>
</comment>
<dbReference type="KEGG" id="pfer:IRI77_29805"/>
<evidence type="ECO:0000313" key="14">
    <source>
        <dbReference type="Proteomes" id="UP000593892"/>
    </source>
</evidence>
<keyword evidence="14" id="KW-1185">Reference proteome</keyword>
<evidence type="ECO:0000256" key="1">
    <source>
        <dbReference type="ARBA" id="ARBA00004651"/>
    </source>
</evidence>
<evidence type="ECO:0000256" key="2">
    <source>
        <dbReference type="ARBA" id="ARBA00022475"/>
    </source>
</evidence>
<dbReference type="Pfam" id="PF00892">
    <property type="entry name" value="EamA"/>
    <property type="match status" value="1"/>
</dbReference>
<evidence type="ECO:0000259" key="12">
    <source>
        <dbReference type="Pfam" id="PF00892"/>
    </source>
</evidence>
<dbReference type="GO" id="GO:0005886">
    <property type="term" value="C:plasma membrane"/>
    <property type="evidence" value="ECO:0007669"/>
    <property type="project" value="UniProtKB-SubCell"/>
</dbReference>
<dbReference type="GO" id="GO:0009245">
    <property type="term" value="P:lipid A biosynthetic process"/>
    <property type="evidence" value="ECO:0007669"/>
    <property type="project" value="UniProtKB-KW"/>
</dbReference>
<accession>A0A7S7NNL3</accession>
<evidence type="ECO:0000256" key="5">
    <source>
        <dbReference type="ARBA" id="ARBA00022556"/>
    </source>
</evidence>
<evidence type="ECO:0000256" key="6">
    <source>
        <dbReference type="ARBA" id="ARBA00022692"/>
    </source>
</evidence>
<evidence type="ECO:0000256" key="3">
    <source>
        <dbReference type="ARBA" id="ARBA00022516"/>
    </source>
</evidence>
<evidence type="ECO:0000256" key="10">
    <source>
        <dbReference type="ARBA" id="ARBA00023136"/>
    </source>
</evidence>
<evidence type="ECO:0000256" key="4">
    <source>
        <dbReference type="ARBA" id="ARBA00022519"/>
    </source>
</evidence>
<dbReference type="InterPro" id="IPR037185">
    <property type="entry name" value="EmrE-like"/>
</dbReference>
<feature type="transmembrane region" description="Helical" evidence="11">
    <location>
        <begin position="59"/>
        <end position="79"/>
    </location>
</feature>
<reference evidence="13 14" key="1">
    <citation type="submission" date="2020-10" db="EMBL/GenBank/DDBJ databases">
        <title>Complete genome sequence of Paludibaculum fermentans P105T, a facultatively anaerobic acidobacterium capable of dissimilatory Fe(III) reduction.</title>
        <authorList>
            <person name="Dedysh S.N."/>
            <person name="Beletsky A.V."/>
            <person name="Kulichevskaya I.S."/>
            <person name="Mardanov A.V."/>
            <person name="Ravin N.V."/>
        </authorList>
    </citation>
    <scope>NUCLEOTIDE SEQUENCE [LARGE SCALE GENOMIC DNA]</scope>
    <source>
        <strain evidence="13 14">P105</strain>
    </source>
</reference>
<keyword evidence="5" id="KW-0441">Lipid A biosynthesis</keyword>
<evidence type="ECO:0000256" key="8">
    <source>
        <dbReference type="ARBA" id="ARBA00022989"/>
    </source>
</evidence>
<dbReference type="PANTHER" id="PTHR30561:SF9">
    <property type="entry name" value="4-AMINO-4-DEOXY-L-ARABINOSE-PHOSPHOUNDECAPRENOL FLIPPASE SUBUNIT ARNF-RELATED"/>
    <property type="match status" value="1"/>
</dbReference>
<keyword evidence="9" id="KW-0443">Lipid metabolism</keyword>
<dbReference type="SUPFAM" id="SSF103481">
    <property type="entry name" value="Multidrug resistance efflux transporter EmrE"/>
    <property type="match status" value="1"/>
</dbReference>
<feature type="transmembrane region" description="Helical" evidence="11">
    <location>
        <begin position="34"/>
        <end position="53"/>
    </location>
</feature>
<evidence type="ECO:0000256" key="11">
    <source>
        <dbReference type="SAM" id="Phobius"/>
    </source>
</evidence>
<keyword evidence="2" id="KW-1003">Cell membrane</keyword>
<dbReference type="InterPro" id="IPR000620">
    <property type="entry name" value="EamA_dom"/>
</dbReference>
<gene>
    <name evidence="13" type="ORF">IRI77_29805</name>
</gene>
<keyword evidence="6 11" id="KW-0812">Transmembrane</keyword>
<dbReference type="Proteomes" id="UP000593892">
    <property type="component" value="Chromosome"/>
</dbReference>
<keyword evidence="7" id="KW-0448">Lipopolysaccharide biosynthesis</keyword>
<evidence type="ECO:0000256" key="7">
    <source>
        <dbReference type="ARBA" id="ARBA00022985"/>
    </source>
</evidence>
<dbReference type="EMBL" id="CP063849">
    <property type="protein sequence ID" value="QOY86936.1"/>
    <property type="molecule type" value="Genomic_DNA"/>
</dbReference>
<dbReference type="GO" id="GO:0022857">
    <property type="term" value="F:transmembrane transporter activity"/>
    <property type="evidence" value="ECO:0007669"/>
    <property type="project" value="InterPro"/>
</dbReference>
<dbReference type="AlphaFoldDB" id="A0A7S7NNL3"/>